<dbReference type="AlphaFoldDB" id="A0A9D3M5Y1"/>
<dbReference type="InterPro" id="IPR006553">
    <property type="entry name" value="Leu-rich_rpt_Cys-con_subtyp"/>
</dbReference>
<dbReference type="SUPFAM" id="SSF52047">
    <property type="entry name" value="RNI-like"/>
    <property type="match status" value="1"/>
</dbReference>
<dbReference type="GO" id="GO:0031146">
    <property type="term" value="P:SCF-dependent proteasomal ubiquitin-dependent protein catabolic process"/>
    <property type="evidence" value="ECO:0007669"/>
    <property type="project" value="TreeGrafter"/>
</dbReference>
<comment type="caution">
    <text evidence="5">The sequence shown here is derived from an EMBL/GenBank/DDBJ whole genome shotgun (WGS) entry which is preliminary data.</text>
</comment>
<dbReference type="SUPFAM" id="SSF81383">
    <property type="entry name" value="F-box domain"/>
    <property type="match status" value="1"/>
</dbReference>
<dbReference type="CDD" id="cd22139">
    <property type="entry name" value="F-box_unchar"/>
    <property type="match status" value="1"/>
</dbReference>
<reference evidence="5" key="1">
    <citation type="submission" date="2021-01" db="EMBL/GenBank/DDBJ databases">
        <title>A chromosome-scale assembly of European eel, Anguilla anguilla.</title>
        <authorList>
            <person name="Henkel C."/>
            <person name="Jong-Raadsen S.A."/>
            <person name="Dufour S."/>
            <person name="Weltzien F.-A."/>
            <person name="Palstra A.P."/>
            <person name="Pelster B."/>
            <person name="Spaink H.P."/>
            <person name="Van Den Thillart G.E."/>
            <person name="Jansen H."/>
            <person name="Zahm M."/>
            <person name="Klopp C."/>
            <person name="Cedric C."/>
            <person name="Louis A."/>
            <person name="Berthelot C."/>
            <person name="Parey E."/>
            <person name="Roest Crollius H."/>
            <person name="Montfort J."/>
            <person name="Robinson-Rechavi M."/>
            <person name="Bucao C."/>
            <person name="Bouchez O."/>
            <person name="Gislard M."/>
            <person name="Lluch J."/>
            <person name="Milhes M."/>
            <person name="Lampietro C."/>
            <person name="Lopez Roques C."/>
            <person name="Donnadieu C."/>
            <person name="Braasch I."/>
            <person name="Desvignes T."/>
            <person name="Postlethwait J."/>
            <person name="Bobe J."/>
            <person name="Guiguen Y."/>
            <person name="Dirks R."/>
        </authorList>
    </citation>
    <scope>NUCLEOTIDE SEQUENCE</scope>
    <source>
        <strain evidence="5">Tag_6206</strain>
        <tissue evidence="5">Liver</tissue>
    </source>
</reference>
<dbReference type="Gene3D" id="1.20.1280.50">
    <property type="match status" value="1"/>
</dbReference>
<protein>
    <recommendedName>
        <fullName evidence="4">F-box domain-containing protein</fullName>
    </recommendedName>
</protein>
<feature type="domain" description="F-box" evidence="4">
    <location>
        <begin position="247"/>
        <end position="293"/>
    </location>
</feature>
<organism evidence="5 6">
    <name type="scientific">Anguilla anguilla</name>
    <name type="common">European freshwater eel</name>
    <name type="synonym">Muraena anguilla</name>
    <dbReference type="NCBI Taxonomy" id="7936"/>
    <lineage>
        <taxon>Eukaryota</taxon>
        <taxon>Metazoa</taxon>
        <taxon>Chordata</taxon>
        <taxon>Craniata</taxon>
        <taxon>Vertebrata</taxon>
        <taxon>Euteleostomi</taxon>
        <taxon>Actinopterygii</taxon>
        <taxon>Neopterygii</taxon>
        <taxon>Teleostei</taxon>
        <taxon>Anguilliformes</taxon>
        <taxon>Anguillidae</taxon>
        <taxon>Anguilla</taxon>
    </lineage>
</organism>
<feature type="compositionally biased region" description="Basic and acidic residues" evidence="3">
    <location>
        <begin position="1"/>
        <end position="16"/>
    </location>
</feature>
<dbReference type="GO" id="GO:0019005">
    <property type="term" value="C:SCF ubiquitin ligase complex"/>
    <property type="evidence" value="ECO:0007669"/>
    <property type="project" value="TreeGrafter"/>
</dbReference>
<dbReference type="SMART" id="SM00367">
    <property type="entry name" value="LRR_CC"/>
    <property type="match status" value="6"/>
</dbReference>
<proteinExistence type="predicted"/>
<dbReference type="Gene3D" id="3.80.10.10">
    <property type="entry name" value="Ribonuclease Inhibitor"/>
    <property type="match status" value="2"/>
</dbReference>
<dbReference type="PANTHER" id="PTHR13318">
    <property type="entry name" value="PARTNER OF PAIRED, ISOFORM B-RELATED"/>
    <property type="match status" value="1"/>
</dbReference>
<feature type="region of interest" description="Disordered" evidence="3">
    <location>
        <begin position="1"/>
        <end position="33"/>
    </location>
</feature>
<accession>A0A9D3M5Y1</accession>
<evidence type="ECO:0000256" key="2">
    <source>
        <dbReference type="ARBA" id="ARBA00022786"/>
    </source>
</evidence>
<evidence type="ECO:0000259" key="4">
    <source>
        <dbReference type="PROSITE" id="PS50181"/>
    </source>
</evidence>
<keyword evidence="2" id="KW-0833">Ubl conjugation pathway</keyword>
<dbReference type="Pfam" id="PF12937">
    <property type="entry name" value="F-box-like"/>
    <property type="match status" value="1"/>
</dbReference>
<gene>
    <name evidence="5" type="ORF">ANANG_G00198630</name>
</gene>
<dbReference type="InterPro" id="IPR057207">
    <property type="entry name" value="FBXL15_LRR"/>
</dbReference>
<dbReference type="PROSITE" id="PS50181">
    <property type="entry name" value="FBOX"/>
    <property type="match status" value="1"/>
</dbReference>
<dbReference type="PANTHER" id="PTHR13318:SF235">
    <property type="entry name" value="F-BOX DOMAIN-CONTAINING PROTEIN"/>
    <property type="match status" value="1"/>
</dbReference>
<dbReference type="InterPro" id="IPR036047">
    <property type="entry name" value="F-box-like_dom_sf"/>
</dbReference>
<evidence type="ECO:0000313" key="6">
    <source>
        <dbReference type="Proteomes" id="UP001044222"/>
    </source>
</evidence>
<dbReference type="Pfam" id="PF25372">
    <property type="entry name" value="DUF7885"/>
    <property type="match status" value="1"/>
</dbReference>
<feature type="region of interest" description="Disordered" evidence="3">
    <location>
        <begin position="202"/>
        <end position="241"/>
    </location>
</feature>
<dbReference type="Proteomes" id="UP001044222">
    <property type="component" value="Chromosome 10"/>
</dbReference>
<dbReference type="EMBL" id="JAFIRN010000010">
    <property type="protein sequence ID" value="KAG5841353.1"/>
    <property type="molecule type" value="Genomic_DNA"/>
</dbReference>
<evidence type="ECO:0000256" key="3">
    <source>
        <dbReference type="SAM" id="MobiDB-lite"/>
    </source>
</evidence>
<sequence length="644" mass="70292">MGSERTHLPVARDRELNQAQTPTPRPGTPHLDTLRTKRLQFFSKYESVQKSKSTAPHADGPSDKPVSVCNGPVSVCNGPVSTDRAAGVAELDPLLLRDSGVPEHRKLRHVLAWAQNFIRTGPTDPPAVAEAPEREAHSGGQDGCRRGSDEGKKRTVEGKKPAGSAPRRAVSAGSSRRRRFWEKSSMLWSSYPEWTLLPSMKPSNRPAATSSSVADCPPRDSALSPDPSPLKDSVRPPHHHGPGGTVFEQWLSLPDELWMGILKLMSHGDLCHVAQTCHRLCRLANDRTLWQVVRIENSTCLNADWLSSIGRRGPGSLTLYRCTDKDVTPRGLEELFAQSGGSLRELRIVSCSGPGLHGDKLLLPCSRHCARLTDVDVSWTGATDTGVAALASATSSLESVVINGCNITDRVFKIIAKRHGGSLRRLEVFGCRGLSAPALSVMATDCPDLKALNLGKLPKITEACLTSITGRLRRLTSLDLTGLAVVRDHTVHLIARQCPELQDLTLRSCPSVTDRSLIEISTYSASIRYLDVSGCSAVTDLGIQAISMACQCLQYLDLSSTKTSNKGVRLLASYGSRQLHTVKLSFCYICQDSLRKLCRYHRGLRLLHLYGACEFHNVQELRRISPSLEAKCDLTCATPPGRPH</sequence>
<name>A0A9D3M5Y1_ANGAN</name>
<feature type="region of interest" description="Disordered" evidence="3">
    <location>
        <begin position="119"/>
        <end position="176"/>
    </location>
</feature>
<feature type="region of interest" description="Disordered" evidence="3">
    <location>
        <begin position="45"/>
        <end position="67"/>
    </location>
</feature>
<dbReference type="InterPro" id="IPR001810">
    <property type="entry name" value="F-box_dom"/>
</dbReference>
<keyword evidence="1" id="KW-0433">Leucine-rich repeat</keyword>
<dbReference type="InterPro" id="IPR032675">
    <property type="entry name" value="LRR_dom_sf"/>
</dbReference>
<feature type="compositionally biased region" description="Low complexity" evidence="3">
    <location>
        <begin position="161"/>
        <end position="174"/>
    </location>
</feature>
<evidence type="ECO:0000256" key="1">
    <source>
        <dbReference type="ARBA" id="ARBA00022614"/>
    </source>
</evidence>
<feature type="compositionally biased region" description="Basic and acidic residues" evidence="3">
    <location>
        <begin position="131"/>
        <end position="160"/>
    </location>
</feature>
<evidence type="ECO:0000313" key="5">
    <source>
        <dbReference type="EMBL" id="KAG5841353.1"/>
    </source>
</evidence>
<keyword evidence="6" id="KW-1185">Reference proteome</keyword>